<evidence type="ECO:0000256" key="1">
    <source>
        <dbReference type="ARBA" id="ARBA00004651"/>
    </source>
</evidence>
<feature type="transmembrane region" description="Helical" evidence="8">
    <location>
        <begin position="174"/>
        <end position="198"/>
    </location>
</feature>
<dbReference type="InterPro" id="IPR038731">
    <property type="entry name" value="RgtA/B/C-like"/>
</dbReference>
<feature type="transmembrane region" description="Helical" evidence="8">
    <location>
        <begin position="259"/>
        <end position="284"/>
    </location>
</feature>
<accession>A0A328BKY1</accession>
<comment type="subcellular location">
    <subcellularLocation>
        <location evidence="1">Cell membrane</location>
        <topology evidence="1">Multi-pass membrane protein</topology>
    </subcellularLocation>
</comment>
<feature type="transmembrane region" description="Helical" evidence="8">
    <location>
        <begin position="353"/>
        <end position="371"/>
    </location>
</feature>
<keyword evidence="4" id="KW-0808">Transferase</keyword>
<dbReference type="InterPro" id="IPR050297">
    <property type="entry name" value="LipidA_mod_glycosyltrf_83"/>
</dbReference>
<evidence type="ECO:0000256" key="6">
    <source>
        <dbReference type="ARBA" id="ARBA00022989"/>
    </source>
</evidence>
<protein>
    <recommendedName>
        <fullName evidence="9">Glycosyltransferase RgtA/B/C/D-like domain-containing protein</fullName>
    </recommendedName>
</protein>
<evidence type="ECO:0000256" key="7">
    <source>
        <dbReference type="ARBA" id="ARBA00023136"/>
    </source>
</evidence>
<evidence type="ECO:0000313" key="10">
    <source>
        <dbReference type="EMBL" id="RAK68122.1"/>
    </source>
</evidence>
<comment type="caution">
    <text evidence="10">The sequence shown here is derived from an EMBL/GenBank/DDBJ whole genome shotgun (WGS) entry which is preliminary data.</text>
</comment>
<evidence type="ECO:0000256" key="8">
    <source>
        <dbReference type="SAM" id="Phobius"/>
    </source>
</evidence>
<dbReference type="GO" id="GO:0016763">
    <property type="term" value="F:pentosyltransferase activity"/>
    <property type="evidence" value="ECO:0007669"/>
    <property type="project" value="TreeGrafter"/>
</dbReference>
<dbReference type="AlphaFoldDB" id="A0A328BKY1"/>
<evidence type="ECO:0000256" key="2">
    <source>
        <dbReference type="ARBA" id="ARBA00022475"/>
    </source>
</evidence>
<dbReference type="EMBL" id="QHKM01000002">
    <property type="protein sequence ID" value="RAK68122.1"/>
    <property type="molecule type" value="Genomic_DNA"/>
</dbReference>
<proteinExistence type="predicted"/>
<evidence type="ECO:0000256" key="3">
    <source>
        <dbReference type="ARBA" id="ARBA00022676"/>
    </source>
</evidence>
<organism evidence="10 11">
    <name type="scientific">Hymenobacter edaphi</name>
    <dbReference type="NCBI Taxonomy" id="2211146"/>
    <lineage>
        <taxon>Bacteria</taxon>
        <taxon>Pseudomonadati</taxon>
        <taxon>Bacteroidota</taxon>
        <taxon>Cytophagia</taxon>
        <taxon>Cytophagales</taxon>
        <taxon>Hymenobacteraceae</taxon>
        <taxon>Hymenobacter</taxon>
    </lineage>
</organism>
<keyword evidence="6 8" id="KW-1133">Transmembrane helix</keyword>
<evidence type="ECO:0000313" key="11">
    <source>
        <dbReference type="Proteomes" id="UP000248553"/>
    </source>
</evidence>
<evidence type="ECO:0000256" key="4">
    <source>
        <dbReference type="ARBA" id="ARBA00022679"/>
    </source>
</evidence>
<feature type="transmembrane region" description="Helical" evidence="8">
    <location>
        <begin position="210"/>
        <end position="228"/>
    </location>
</feature>
<evidence type="ECO:0000256" key="5">
    <source>
        <dbReference type="ARBA" id="ARBA00022692"/>
    </source>
</evidence>
<dbReference type="GO" id="GO:0005886">
    <property type="term" value="C:plasma membrane"/>
    <property type="evidence" value="ECO:0007669"/>
    <property type="project" value="UniProtKB-SubCell"/>
</dbReference>
<keyword evidence="3" id="KW-0328">Glycosyltransferase</keyword>
<keyword evidence="2" id="KW-1003">Cell membrane</keyword>
<reference evidence="11" key="1">
    <citation type="submission" date="2018-05" db="EMBL/GenBank/DDBJ databases">
        <authorList>
            <person name="Nie L."/>
        </authorList>
    </citation>
    <scope>NUCLEOTIDE SEQUENCE [LARGE SCALE GENOMIC DNA]</scope>
    <source>
        <strain evidence="11">NL</strain>
    </source>
</reference>
<keyword evidence="11" id="KW-1185">Reference proteome</keyword>
<dbReference type="Pfam" id="PF13231">
    <property type="entry name" value="PMT_2"/>
    <property type="match status" value="1"/>
</dbReference>
<dbReference type="RefSeq" id="WP_111477735.1">
    <property type="nucleotide sequence ID" value="NZ_QHKM01000002.1"/>
</dbReference>
<feature type="transmembrane region" description="Helical" evidence="8">
    <location>
        <begin position="143"/>
        <end position="162"/>
    </location>
</feature>
<dbReference type="OrthoDB" id="9792789at2"/>
<evidence type="ECO:0000259" key="9">
    <source>
        <dbReference type="Pfam" id="PF13231"/>
    </source>
</evidence>
<keyword evidence="7 8" id="KW-0472">Membrane</keyword>
<dbReference type="GO" id="GO:0009103">
    <property type="term" value="P:lipopolysaccharide biosynthetic process"/>
    <property type="evidence" value="ECO:0007669"/>
    <property type="project" value="UniProtKB-ARBA"/>
</dbReference>
<feature type="transmembrane region" description="Helical" evidence="8">
    <location>
        <begin position="117"/>
        <end position="136"/>
    </location>
</feature>
<name>A0A328BKY1_9BACT</name>
<feature type="transmembrane region" description="Helical" evidence="8">
    <location>
        <begin position="296"/>
        <end position="314"/>
    </location>
</feature>
<feature type="transmembrane region" description="Helical" evidence="8">
    <location>
        <begin position="93"/>
        <end position="111"/>
    </location>
</feature>
<dbReference type="PANTHER" id="PTHR33908:SF11">
    <property type="entry name" value="MEMBRANE PROTEIN"/>
    <property type="match status" value="1"/>
</dbReference>
<dbReference type="PANTHER" id="PTHR33908">
    <property type="entry name" value="MANNOSYLTRANSFERASE YKCB-RELATED"/>
    <property type="match status" value="1"/>
</dbReference>
<keyword evidence="5 8" id="KW-0812">Transmembrane</keyword>
<sequence>MPRLLALLALLLTLGAAGFLLFWKLGGLPVQQWDECRTGLNALEMLQRREYLVPYYQGQPDLWNAKPPLHLWLLMLSFSALGPTELALRLPAALAALATTALVYAAGRRWLGSPAAGLLAALILVTAGGFTALHVARAGDFDATLTLWTTLGTLAWLGYLQTGRAGLAGATGGSFALAFLTKGLAALLPGPGLLLAVWATGQGRQLRRPAPWLAAGLVLAAVAGWYGLREALAPGYLAAVQQHELRLATENVENNGQPLLWYVGRLLEFNFSAWLAPALLAVALAWRRPDGSPAQGLVRGAAAVAGGHLLVLSLTRTKLAWYDAPLYPLLALLAAAGIGWAARALAAHYRWQPHPAVLLALPLLVVAGPYADRMAHLRELQQRRLENPTLLYGRHLTAQASQQPALREYLVATDSLYNDSPEFYRVAAQLRYGHRSGWVQPEFAGRPEPGTVVVACGAAARRPWLARYRTETLLQTDSCVTLRLLERR</sequence>
<feature type="domain" description="Glycosyltransferase RgtA/B/C/D-like" evidence="9">
    <location>
        <begin position="66"/>
        <end position="223"/>
    </location>
</feature>
<dbReference type="Proteomes" id="UP000248553">
    <property type="component" value="Unassembled WGS sequence"/>
</dbReference>
<gene>
    <name evidence="10" type="ORF">DLM85_08785</name>
</gene>
<feature type="transmembrane region" description="Helical" evidence="8">
    <location>
        <begin position="326"/>
        <end position="346"/>
    </location>
</feature>